<dbReference type="STRING" id="341036.SAMN05660649_01981"/>
<sequence length="58" mass="6767">MDRQTAPIPEDAKEELCAGEALHLWDHLTYRNDNIEMTQTFIALAKDSDFKLFLERDV</sequence>
<evidence type="ECO:0000313" key="2">
    <source>
        <dbReference type="Proteomes" id="UP000199337"/>
    </source>
</evidence>
<dbReference type="RefSeq" id="WP_165613456.1">
    <property type="nucleotide sequence ID" value="NZ_FOOX01000006.1"/>
</dbReference>
<proteinExistence type="predicted"/>
<reference evidence="2" key="1">
    <citation type="submission" date="2016-10" db="EMBL/GenBank/DDBJ databases">
        <authorList>
            <person name="Varghese N."/>
            <person name="Submissions S."/>
        </authorList>
    </citation>
    <scope>NUCLEOTIDE SEQUENCE [LARGE SCALE GENOMIC DNA]</scope>
    <source>
        <strain evidence="2">DSM 17038</strain>
    </source>
</reference>
<keyword evidence="2" id="KW-1185">Reference proteome</keyword>
<dbReference type="InterPro" id="IPR012347">
    <property type="entry name" value="Ferritin-like"/>
</dbReference>
<dbReference type="AlphaFoldDB" id="A0A1I2SXP5"/>
<organism evidence="1 2">
    <name type="scientific">Desulfotruncus arcticus DSM 17038</name>
    <dbReference type="NCBI Taxonomy" id="1121424"/>
    <lineage>
        <taxon>Bacteria</taxon>
        <taxon>Bacillati</taxon>
        <taxon>Bacillota</taxon>
        <taxon>Clostridia</taxon>
        <taxon>Eubacteriales</taxon>
        <taxon>Desulfallaceae</taxon>
        <taxon>Desulfotruncus</taxon>
    </lineage>
</organism>
<accession>A0A1I2SXP5</accession>
<dbReference type="EMBL" id="FOOX01000006">
    <property type="protein sequence ID" value="SFG55757.1"/>
    <property type="molecule type" value="Genomic_DNA"/>
</dbReference>
<protein>
    <submittedName>
        <fullName evidence="1">Uncharacterized protein</fullName>
    </submittedName>
</protein>
<dbReference type="Proteomes" id="UP000199337">
    <property type="component" value="Unassembled WGS sequence"/>
</dbReference>
<dbReference type="Gene3D" id="1.20.1260.10">
    <property type="match status" value="1"/>
</dbReference>
<name>A0A1I2SXP5_9FIRM</name>
<gene>
    <name evidence="1" type="ORF">SAMN05660649_01981</name>
</gene>
<evidence type="ECO:0000313" key="1">
    <source>
        <dbReference type="EMBL" id="SFG55757.1"/>
    </source>
</evidence>